<evidence type="ECO:0000256" key="6">
    <source>
        <dbReference type="ARBA" id="ARBA00023306"/>
    </source>
</evidence>
<feature type="repeat" description="WD" evidence="7">
    <location>
        <begin position="177"/>
        <end position="218"/>
    </location>
</feature>
<dbReference type="GO" id="GO:1990757">
    <property type="term" value="F:ubiquitin ligase activator activity"/>
    <property type="evidence" value="ECO:0007669"/>
    <property type="project" value="TreeGrafter"/>
</dbReference>
<evidence type="ECO:0000259" key="9">
    <source>
        <dbReference type="Pfam" id="PF24807"/>
    </source>
</evidence>
<dbReference type="GO" id="GO:0031145">
    <property type="term" value="P:anaphase-promoting complex-dependent catabolic process"/>
    <property type="evidence" value="ECO:0007669"/>
    <property type="project" value="TreeGrafter"/>
</dbReference>
<feature type="domain" description="CDC20/Fizzy WD40" evidence="9">
    <location>
        <begin position="131"/>
        <end position="420"/>
    </location>
</feature>
<keyword evidence="5" id="KW-0498">Mitosis</keyword>
<feature type="repeat" description="WD" evidence="7">
    <location>
        <begin position="389"/>
        <end position="422"/>
    </location>
</feature>
<keyword evidence="2 7" id="KW-0853">WD repeat</keyword>
<dbReference type="GO" id="GO:0051301">
    <property type="term" value="P:cell division"/>
    <property type="evidence" value="ECO:0007669"/>
    <property type="project" value="UniProtKB-KW"/>
</dbReference>
<dbReference type="PROSITE" id="PS00678">
    <property type="entry name" value="WD_REPEATS_1"/>
    <property type="match status" value="1"/>
</dbReference>
<dbReference type="InterPro" id="IPR001680">
    <property type="entry name" value="WD40_rpt"/>
</dbReference>
<reference evidence="10" key="1">
    <citation type="submission" date="2021-01" db="EMBL/GenBank/DDBJ databases">
        <authorList>
            <person name="Corre E."/>
            <person name="Pelletier E."/>
            <person name="Niang G."/>
            <person name="Scheremetjew M."/>
            <person name="Finn R."/>
            <person name="Kale V."/>
            <person name="Holt S."/>
            <person name="Cochrane G."/>
            <person name="Meng A."/>
            <person name="Brown T."/>
            <person name="Cohen L."/>
        </authorList>
    </citation>
    <scope>NUCLEOTIDE SEQUENCE</scope>
    <source>
        <strain evidence="10">CCCM811</strain>
    </source>
</reference>
<dbReference type="PANTHER" id="PTHR19918:SF8">
    <property type="entry name" value="FI02843P"/>
    <property type="match status" value="1"/>
</dbReference>
<feature type="compositionally biased region" description="Basic and acidic residues" evidence="8">
    <location>
        <begin position="25"/>
        <end position="46"/>
    </location>
</feature>
<evidence type="ECO:0000256" key="4">
    <source>
        <dbReference type="ARBA" id="ARBA00022737"/>
    </source>
</evidence>
<protein>
    <recommendedName>
        <fullName evidence="9">CDC20/Fizzy WD40 domain-containing protein</fullName>
    </recommendedName>
</protein>
<dbReference type="EMBL" id="HBIV01017020">
    <property type="protein sequence ID" value="CAE0660797.1"/>
    <property type="molecule type" value="Transcribed_RNA"/>
</dbReference>
<name>A0A7S3YT40_9EUKA</name>
<keyword evidence="4" id="KW-0677">Repeat</keyword>
<evidence type="ECO:0000313" key="10">
    <source>
        <dbReference type="EMBL" id="CAE0660797.1"/>
    </source>
</evidence>
<dbReference type="PANTHER" id="PTHR19918">
    <property type="entry name" value="CELL DIVISION CYCLE 20 CDC20 FIZZY -RELATED"/>
    <property type="match status" value="1"/>
</dbReference>
<dbReference type="PROSITE" id="PS50294">
    <property type="entry name" value="WD_REPEATS_REGION"/>
    <property type="match status" value="2"/>
</dbReference>
<dbReference type="SUPFAM" id="SSF50978">
    <property type="entry name" value="WD40 repeat-like"/>
    <property type="match status" value="1"/>
</dbReference>
<organism evidence="10">
    <name type="scientific">Lotharella globosa</name>
    <dbReference type="NCBI Taxonomy" id="91324"/>
    <lineage>
        <taxon>Eukaryota</taxon>
        <taxon>Sar</taxon>
        <taxon>Rhizaria</taxon>
        <taxon>Cercozoa</taxon>
        <taxon>Chlorarachniophyceae</taxon>
        <taxon>Lotharella</taxon>
    </lineage>
</organism>
<dbReference type="AlphaFoldDB" id="A0A7S3YT40"/>
<dbReference type="InterPro" id="IPR056150">
    <property type="entry name" value="WD40_CDC20-Fz"/>
</dbReference>
<evidence type="ECO:0000256" key="3">
    <source>
        <dbReference type="ARBA" id="ARBA00022618"/>
    </source>
</evidence>
<comment type="similarity">
    <text evidence="1">Belongs to the WD repeat CDC20/Fizzy family.</text>
</comment>
<dbReference type="PROSITE" id="PS50082">
    <property type="entry name" value="WD_REPEATS_2"/>
    <property type="match status" value="3"/>
</dbReference>
<keyword evidence="3" id="KW-0132">Cell division</keyword>
<feature type="repeat" description="WD" evidence="7">
    <location>
        <begin position="260"/>
        <end position="301"/>
    </location>
</feature>
<dbReference type="GO" id="GO:0010997">
    <property type="term" value="F:anaphase-promoting complex binding"/>
    <property type="evidence" value="ECO:0007669"/>
    <property type="project" value="InterPro"/>
</dbReference>
<evidence type="ECO:0000256" key="7">
    <source>
        <dbReference type="PROSITE-ProRule" id="PRU00221"/>
    </source>
</evidence>
<accession>A0A7S3YT40</accession>
<dbReference type="InterPro" id="IPR036322">
    <property type="entry name" value="WD40_repeat_dom_sf"/>
</dbReference>
<dbReference type="GO" id="GO:1905786">
    <property type="term" value="P:positive regulation of anaphase-promoting complex-dependent catabolic process"/>
    <property type="evidence" value="ECO:0007669"/>
    <property type="project" value="TreeGrafter"/>
</dbReference>
<dbReference type="InterPro" id="IPR015943">
    <property type="entry name" value="WD40/YVTN_repeat-like_dom_sf"/>
</dbReference>
<sequence length="447" mass="50128">MTHYSDIAELDDILSGPVKSSVPTRWERKASERPIPREKSGDRFIPNRDAMNTDLMGVDRDDQKENKKFNSMVAKTILKNSGSKILSYRNKAPKPSESHHNKLRVLYASNRETVRVRRQFRHINSAPERILDAPDLVDDYYINVLSWSSQNTLAVGLGPCIYLWDAATGSINLLCETPDEDDIVTSVEFMKDGHYLAVGTTSKDVQIWDVNKQKQLRSMPGHAARIGSLAWNNHILSSGSRDSTIFNHDVRVANHHVHTYRGHEQEICGLTWSPDGTQLASGGNDNMCNIWDMTSSSPVHTFEHKAAVKALSWCPTQRSVLATGAGTADRHIRFFNTNVGKMMSSVDTDSQVCSLQWNPNGKELVSAHGFSKNQLSVWNYPSMTKIADLTGHTSRVLHTAQSPDGTVVCSAAADETLRFWKVFEPQTKKRSSQHHSSSKRTIMRTIR</sequence>
<dbReference type="GO" id="GO:0005680">
    <property type="term" value="C:anaphase-promoting complex"/>
    <property type="evidence" value="ECO:0007669"/>
    <property type="project" value="TreeGrafter"/>
</dbReference>
<dbReference type="Pfam" id="PF24807">
    <property type="entry name" value="WD40_CDC20-Fz"/>
    <property type="match status" value="1"/>
</dbReference>
<proteinExistence type="inferred from homology"/>
<evidence type="ECO:0000256" key="1">
    <source>
        <dbReference type="ARBA" id="ARBA00006445"/>
    </source>
</evidence>
<evidence type="ECO:0000256" key="5">
    <source>
        <dbReference type="ARBA" id="ARBA00022776"/>
    </source>
</evidence>
<evidence type="ECO:0000256" key="8">
    <source>
        <dbReference type="SAM" id="MobiDB-lite"/>
    </source>
</evidence>
<dbReference type="SMART" id="SM00320">
    <property type="entry name" value="WD40"/>
    <property type="match status" value="7"/>
</dbReference>
<dbReference type="InterPro" id="IPR033010">
    <property type="entry name" value="Cdc20/Fizzy"/>
</dbReference>
<evidence type="ECO:0000256" key="2">
    <source>
        <dbReference type="ARBA" id="ARBA00022574"/>
    </source>
</evidence>
<dbReference type="CDD" id="cd00200">
    <property type="entry name" value="WD40"/>
    <property type="match status" value="1"/>
</dbReference>
<gene>
    <name evidence="10" type="ORF">LGLO00237_LOCUS12384</name>
</gene>
<dbReference type="Gene3D" id="2.130.10.10">
    <property type="entry name" value="YVTN repeat-like/Quinoprotein amine dehydrogenase"/>
    <property type="match status" value="1"/>
</dbReference>
<dbReference type="InterPro" id="IPR019775">
    <property type="entry name" value="WD40_repeat_CS"/>
</dbReference>
<feature type="region of interest" description="Disordered" evidence="8">
    <location>
        <begin position="18"/>
        <end position="54"/>
    </location>
</feature>
<keyword evidence="6" id="KW-0131">Cell cycle</keyword>
<feature type="region of interest" description="Disordered" evidence="8">
    <location>
        <begin position="428"/>
        <end position="447"/>
    </location>
</feature>